<keyword evidence="10" id="KW-1003">Cell membrane</keyword>
<feature type="transmembrane region" description="Helical" evidence="10">
    <location>
        <begin position="165"/>
        <end position="184"/>
    </location>
</feature>
<evidence type="ECO:0000256" key="7">
    <source>
        <dbReference type="ARBA" id="ARBA00023010"/>
    </source>
</evidence>
<evidence type="ECO:0000256" key="10">
    <source>
        <dbReference type="HAMAP-Rule" id="MF_01465"/>
    </source>
</evidence>
<dbReference type="Gene3D" id="1.10.3370.10">
    <property type="entry name" value="SecY subunit domain"/>
    <property type="match status" value="1"/>
</dbReference>
<evidence type="ECO:0000256" key="9">
    <source>
        <dbReference type="ARBA" id="ARBA00039733"/>
    </source>
</evidence>
<dbReference type="InterPro" id="IPR030659">
    <property type="entry name" value="SecY_CS"/>
</dbReference>
<keyword evidence="6 10" id="KW-1133">Transmembrane helix</keyword>
<dbReference type="PIRSF" id="PIRSF004557">
    <property type="entry name" value="SecY"/>
    <property type="match status" value="1"/>
</dbReference>
<keyword evidence="3 10" id="KW-0813">Transport</keyword>
<reference evidence="14 15" key="2">
    <citation type="submission" date="2018-03" db="EMBL/GenBank/DDBJ databases">
        <title>The ancient ancestry and fast evolution of plastids.</title>
        <authorList>
            <person name="Moore K.R."/>
            <person name="Magnabosco C."/>
            <person name="Momper L."/>
            <person name="Gold D.A."/>
            <person name="Bosak T."/>
            <person name="Fournier G.P."/>
        </authorList>
    </citation>
    <scope>NUCLEOTIDE SEQUENCE [LARGE SCALE GENOMIC DNA]</scope>
    <source>
        <strain evidence="14 15">CCAP 1448/3</strain>
    </source>
</reference>
<evidence type="ECO:0000256" key="13">
    <source>
        <dbReference type="RuleBase" id="RU004349"/>
    </source>
</evidence>
<evidence type="ECO:0000256" key="4">
    <source>
        <dbReference type="ARBA" id="ARBA00022692"/>
    </source>
</evidence>
<reference evidence="14 15" key="1">
    <citation type="submission" date="2018-02" db="EMBL/GenBank/DDBJ databases">
        <authorList>
            <person name="Cohen D.B."/>
            <person name="Kent A.D."/>
        </authorList>
    </citation>
    <scope>NUCLEOTIDE SEQUENCE [LARGE SCALE GENOMIC DNA]</scope>
    <source>
        <strain evidence="14 15">CCAP 1448/3</strain>
    </source>
</reference>
<keyword evidence="10" id="KW-0793">Thylakoid</keyword>
<evidence type="ECO:0000256" key="3">
    <source>
        <dbReference type="ARBA" id="ARBA00022448"/>
    </source>
</evidence>
<feature type="transmembrane region" description="Helical" evidence="10">
    <location>
        <begin position="196"/>
        <end position="215"/>
    </location>
</feature>
<accession>A0A2T1BYT4</accession>
<keyword evidence="7 10" id="KW-0811">Translocation</keyword>
<dbReference type="GO" id="GO:0031676">
    <property type="term" value="C:plasma membrane-derived thylakoid membrane"/>
    <property type="evidence" value="ECO:0007669"/>
    <property type="project" value="UniProtKB-SubCell"/>
</dbReference>
<evidence type="ECO:0000256" key="8">
    <source>
        <dbReference type="ARBA" id="ARBA00023136"/>
    </source>
</evidence>
<dbReference type="FunFam" id="1.10.3370.10:FF:000001">
    <property type="entry name" value="Preprotein translocase subunit SecY"/>
    <property type="match status" value="1"/>
</dbReference>
<comment type="subcellular location">
    <subcellularLocation>
        <location evidence="10">Cell inner membrane</location>
        <topology evidence="10">Multi-pass membrane protein</topology>
    </subcellularLocation>
    <subcellularLocation>
        <location evidence="10">Cellular thylakoid membrane</location>
        <topology evidence="10">Multi-pass membrane protein</topology>
    </subcellularLocation>
    <subcellularLocation>
        <location evidence="1 12">Membrane</location>
        <topology evidence="1 12">Multi-pass membrane protein</topology>
    </subcellularLocation>
</comment>
<feature type="transmembrane region" description="Helical" evidence="10">
    <location>
        <begin position="133"/>
        <end position="153"/>
    </location>
</feature>
<feature type="transmembrane region" description="Helical" evidence="10">
    <location>
        <begin position="86"/>
        <end position="112"/>
    </location>
</feature>
<dbReference type="EMBL" id="PVWJ01000126">
    <property type="protein sequence ID" value="PSB01162.1"/>
    <property type="molecule type" value="Genomic_DNA"/>
</dbReference>
<dbReference type="RefSeq" id="WP_106290572.1">
    <property type="nucleotide sequence ID" value="NZ_CAWNTC010000159.1"/>
</dbReference>
<dbReference type="PANTHER" id="PTHR10906">
    <property type="entry name" value="SECY/SEC61-ALPHA FAMILY MEMBER"/>
    <property type="match status" value="1"/>
</dbReference>
<dbReference type="GO" id="GO:0043952">
    <property type="term" value="P:protein transport by the Sec complex"/>
    <property type="evidence" value="ECO:0007669"/>
    <property type="project" value="UniProtKB-UniRule"/>
</dbReference>
<feature type="transmembrane region" description="Helical" evidence="10">
    <location>
        <begin position="227"/>
        <end position="248"/>
    </location>
</feature>
<comment type="caution">
    <text evidence="14">The sequence shown here is derived from an EMBL/GenBank/DDBJ whole genome shotgun (WGS) entry which is preliminary data.</text>
</comment>
<keyword evidence="10" id="KW-0997">Cell inner membrane</keyword>
<dbReference type="AlphaFoldDB" id="A0A2T1BYT4"/>
<comment type="function">
    <text evidence="10 11">The central subunit of the protein translocation channel SecYEG. Consists of two halves formed by TMs 1-5 and 6-10. These two domains form a lateral gate at the front which open onto the bilayer between TMs 2 and 7, and are clamped together by SecE at the back. The channel is closed by both a pore ring composed of hydrophobic SecY resides and a short helix (helix 2A) on the extracellular side of the membrane which forms a plug. The plug probably moves laterally to allow the channel to open. The ring and the pore may move independently.</text>
</comment>
<dbReference type="GO" id="GO:0006605">
    <property type="term" value="P:protein targeting"/>
    <property type="evidence" value="ECO:0007669"/>
    <property type="project" value="UniProtKB-UniRule"/>
</dbReference>
<comment type="subunit">
    <text evidence="10">Component of the Sec protein translocase complex. Heterotrimer consisting of SecY, SecE and SecG subunits. The heterotrimers can form oligomers, although 1 heterotrimer is thought to be able to translocate proteins. Interacts with the ribosome. Interacts with SecDF, and other proteins may be involved. Interacts with SecA.</text>
</comment>
<dbReference type="Pfam" id="PF00344">
    <property type="entry name" value="SecY"/>
    <property type="match status" value="1"/>
</dbReference>
<evidence type="ECO:0000313" key="15">
    <source>
        <dbReference type="Proteomes" id="UP000238762"/>
    </source>
</evidence>
<dbReference type="InterPro" id="IPR026593">
    <property type="entry name" value="SecY"/>
</dbReference>
<keyword evidence="5 10" id="KW-0653">Protein transport</keyword>
<dbReference type="PROSITE" id="PS00755">
    <property type="entry name" value="SECY_1"/>
    <property type="match status" value="1"/>
</dbReference>
<dbReference type="OrthoDB" id="9809248at2"/>
<dbReference type="SUPFAM" id="SSF103491">
    <property type="entry name" value="Preprotein translocase SecY subunit"/>
    <property type="match status" value="1"/>
</dbReference>
<feature type="transmembrane region" description="Helical" evidence="10">
    <location>
        <begin position="423"/>
        <end position="442"/>
    </location>
</feature>
<organism evidence="14 15">
    <name type="scientific">Merismopedia glauca CCAP 1448/3</name>
    <dbReference type="NCBI Taxonomy" id="1296344"/>
    <lineage>
        <taxon>Bacteria</taxon>
        <taxon>Bacillati</taxon>
        <taxon>Cyanobacteriota</taxon>
        <taxon>Cyanophyceae</taxon>
        <taxon>Synechococcales</taxon>
        <taxon>Merismopediaceae</taxon>
        <taxon>Merismopedia</taxon>
    </lineage>
</organism>
<evidence type="ECO:0000256" key="11">
    <source>
        <dbReference type="RuleBase" id="RU000537"/>
    </source>
</evidence>
<dbReference type="Proteomes" id="UP000238762">
    <property type="component" value="Unassembled WGS sequence"/>
</dbReference>
<dbReference type="HAMAP" id="MF_01465">
    <property type="entry name" value="SecY"/>
    <property type="match status" value="1"/>
</dbReference>
<protein>
    <recommendedName>
        <fullName evidence="9 10">Protein translocase subunit SecY</fullName>
    </recommendedName>
</protein>
<evidence type="ECO:0000256" key="1">
    <source>
        <dbReference type="ARBA" id="ARBA00004141"/>
    </source>
</evidence>
<feature type="transmembrane region" description="Helical" evidence="10">
    <location>
        <begin position="28"/>
        <end position="51"/>
    </location>
</feature>
<evidence type="ECO:0000256" key="5">
    <source>
        <dbReference type="ARBA" id="ARBA00022927"/>
    </source>
</evidence>
<gene>
    <name evidence="10" type="primary">secY</name>
    <name evidence="14" type="ORF">C7B64_19730</name>
</gene>
<evidence type="ECO:0000256" key="6">
    <source>
        <dbReference type="ARBA" id="ARBA00022989"/>
    </source>
</evidence>
<sequence length="463" mass="50374">MDISRDKAPTAQETFMQMAQAAGLRGRLLVTLGLLILVTLGTYIPIPNILITGQALADLKGNTLLQFASFFTRGVVFIGQGEQERAIVGLFALGILPYINASIIIQILTTALPALENLQKNEGEAGRRKISQITRYVTLGWAIIQSIGITFSLLQRYATADAGPWFIPITALVLTAGSMFVMWVSEVITERGVGNGASLLIFLSIVSTLPSSFGQVLEQAGSGDNEIVGKVILLLLVFLAMIVGIVFVQEGSRRIPIISARRQVGRRLYRERSNYLPLRLNQGGVMPIIFASAVLVLPYSLSQFAANFTRNDPDSFLAKASVVLGEASRYLSPGVGNPQPWVYVIFYVTTIIFFSYFYASLIINPVDLSQNLKKMGASIPGIRPGRTTSEYIERVMNRLTFLGAMFLGLVTLVPTAVESSLGITAFQGFGATSLLILVGVAIDTAKQIQTYVISQRYEGMVKQ</sequence>
<feature type="transmembrane region" description="Helical" evidence="10">
    <location>
        <begin position="280"/>
        <end position="301"/>
    </location>
</feature>
<keyword evidence="15" id="KW-1185">Reference proteome</keyword>
<keyword evidence="8 10" id="KW-0472">Membrane</keyword>
<dbReference type="GO" id="GO:0065002">
    <property type="term" value="P:intracellular protein transmembrane transport"/>
    <property type="evidence" value="ECO:0007669"/>
    <property type="project" value="UniProtKB-UniRule"/>
</dbReference>
<name>A0A2T1BYT4_9CYAN</name>
<comment type="similarity">
    <text evidence="2 10 13">Belongs to the SecY/SEC61-alpha family.</text>
</comment>
<dbReference type="NCBIfam" id="TIGR00967">
    <property type="entry name" value="3a0501s007"/>
    <property type="match status" value="1"/>
</dbReference>
<feature type="transmembrane region" description="Helical" evidence="10">
    <location>
        <begin position="399"/>
        <end position="417"/>
    </location>
</feature>
<keyword evidence="4 10" id="KW-0812">Transmembrane</keyword>
<feature type="transmembrane region" description="Helical" evidence="10">
    <location>
        <begin position="341"/>
        <end position="363"/>
    </location>
</feature>
<evidence type="ECO:0000256" key="12">
    <source>
        <dbReference type="RuleBase" id="RU003484"/>
    </source>
</evidence>
<dbReference type="PRINTS" id="PR00303">
    <property type="entry name" value="SECYTRNLCASE"/>
</dbReference>
<dbReference type="PROSITE" id="PS00756">
    <property type="entry name" value="SECY_2"/>
    <property type="match status" value="1"/>
</dbReference>
<dbReference type="InterPro" id="IPR002208">
    <property type="entry name" value="SecY/SEC61-alpha"/>
</dbReference>
<evidence type="ECO:0000313" key="14">
    <source>
        <dbReference type="EMBL" id="PSB01162.1"/>
    </source>
</evidence>
<dbReference type="InterPro" id="IPR023201">
    <property type="entry name" value="SecY_dom_sf"/>
</dbReference>
<proteinExistence type="inferred from homology"/>
<evidence type="ECO:0000256" key="2">
    <source>
        <dbReference type="ARBA" id="ARBA00005751"/>
    </source>
</evidence>